<organism evidence="7 8">
    <name type="scientific">Ornithinibacter aureus</name>
    <dbReference type="NCBI Taxonomy" id="622664"/>
    <lineage>
        <taxon>Bacteria</taxon>
        <taxon>Bacillati</taxon>
        <taxon>Actinomycetota</taxon>
        <taxon>Actinomycetes</taxon>
        <taxon>Micrococcales</taxon>
        <taxon>Intrasporangiaceae</taxon>
        <taxon>Ornithinibacter</taxon>
    </lineage>
</organism>
<dbReference type="Pfam" id="PF03706">
    <property type="entry name" value="LPG_synthase_TM"/>
    <property type="match status" value="1"/>
</dbReference>
<keyword evidence="8" id="KW-1185">Reference proteome</keyword>
<evidence type="ECO:0000256" key="3">
    <source>
        <dbReference type="ARBA" id="ARBA00022692"/>
    </source>
</evidence>
<evidence type="ECO:0000313" key="7">
    <source>
        <dbReference type="EMBL" id="GAA4400666.1"/>
    </source>
</evidence>
<name>A0ABP8K5V1_9MICO</name>
<evidence type="ECO:0000313" key="8">
    <source>
        <dbReference type="Proteomes" id="UP001500390"/>
    </source>
</evidence>
<dbReference type="RefSeq" id="WP_159903899.1">
    <property type="nucleotide sequence ID" value="NZ_BAABFX010000040.1"/>
</dbReference>
<feature type="transmembrane region" description="Helical" evidence="6">
    <location>
        <begin position="210"/>
        <end position="233"/>
    </location>
</feature>
<evidence type="ECO:0000256" key="6">
    <source>
        <dbReference type="SAM" id="Phobius"/>
    </source>
</evidence>
<protein>
    <submittedName>
        <fullName evidence="7">Lysylphosphatidylglycerol synthase transmembrane domain-containing protein</fullName>
    </submittedName>
</protein>
<feature type="transmembrane region" description="Helical" evidence="6">
    <location>
        <begin position="57"/>
        <end position="78"/>
    </location>
</feature>
<evidence type="ECO:0000256" key="1">
    <source>
        <dbReference type="ARBA" id="ARBA00004651"/>
    </source>
</evidence>
<keyword evidence="4 6" id="KW-1133">Transmembrane helix</keyword>
<keyword evidence="2" id="KW-1003">Cell membrane</keyword>
<feature type="transmembrane region" description="Helical" evidence="6">
    <location>
        <begin position="166"/>
        <end position="190"/>
    </location>
</feature>
<evidence type="ECO:0000256" key="4">
    <source>
        <dbReference type="ARBA" id="ARBA00022989"/>
    </source>
</evidence>
<evidence type="ECO:0000256" key="5">
    <source>
        <dbReference type="ARBA" id="ARBA00023136"/>
    </source>
</evidence>
<feature type="transmembrane region" description="Helical" evidence="6">
    <location>
        <begin position="275"/>
        <end position="293"/>
    </location>
</feature>
<sequence length="326" mass="34142">MTGLGDDALPTEAAVGRRRSLFDTLRWVALAVVLAAAGVALWRNWAQVSGELGEMGWATVALAFVLVVAAPVLTLMGWRVLLADLGTHLPAAPASSVFLVGQLGKYLPGSVWSVVAQTEMGARLHVPRRRMAVVGILSIGLAVLTGCVLGVPALPRLVDRDADAFSWWWIALAVGLGAVLLWPRLLNAAITRGLRLLRREPLEHELSGRAIALTSAWFVGAWVSTGLGTFVLARSVAPEVPLGPLLVTSVCGFALASAAGMFSILVPAGVGVRDGLLALLLVTLMPLPAATAVVVVARFLAVLADLVLAGAAWAWGRRHHLLGSTP</sequence>
<feature type="transmembrane region" description="Helical" evidence="6">
    <location>
        <begin position="245"/>
        <end position="268"/>
    </location>
</feature>
<reference evidence="8" key="1">
    <citation type="journal article" date="2019" name="Int. J. Syst. Evol. Microbiol.">
        <title>The Global Catalogue of Microorganisms (GCM) 10K type strain sequencing project: providing services to taxonomists for standard genome sequencing and annotation.</title>
        <authorList>
            <consortium name="The Broad Institute Genomics Platform"/>
            <consortium name="The Broad Institute Genome Sequencing Center for Infectious Disease"/>
            <person name="Wu L."/>
            <person name="Ma J."/>
        </authorList>
    </citation>
    <scope>NUCLEOTIDE SEQUENCE [LARGE SCALE GENOMIC DNA]</scope>
    <source>
        <strain evidence="8">JCM 17738</strain>
    </source>
</reference>
<dbReference type="EMBL" id="BAABFX010000040">
    <property type="protein sequence ID" value="GAA4400666.1"/>
    <property type="molecule type" value="Genomic_DNA"/>
</dbReference>
<feature type="transmembrane region" description="Helical" evidence="6">
    <location>
        <begin position="132"/>
        <end position="154"/>
    </location>
</feature>
<keyword evidence="5 6" id="KW-0472">Membrane</keyword>
<dbReference type="InterPro" id="IPR022791">
    <property type="entry name" value="L-PG_synthase/AglD"/>
</dbReference>
<dbReference type="Proteomes" id="UP001500390">
    <property type="component" value="Unassembled WGS sequence"/>
</dbReference>
<comment type="subcellular location">
    <subcellularLocation>
        <location evidence="1">Cell membrane</location>
        <topology evidence="1">Multi-pass membrane protein</topology>
    </subcellularLocation>
</comment>
<gene>
    <name evidence="7" type="ORF">GCM10023153_28340</name>
</gene>
<evidence type="ECO:0000256" key="2">
    <source>
        <dbReference type="ARBA" id="ARBA00022475"/>
    </source>
</evidence>
<comment type="caution">
    <text evidence="7">The sequence shown here is derived from an EMBL/GenBank/DDBJ whole genome shotgun (WGS) entry which is preliminary data.</text>
</comment>
<keyword evidence="3 6" id="KW-0812">Transmembrane</keyword>
<proteinExistence type="predicted"/>
<feature type="transmembrane region" description="Helical" evidence="6">
    <location>
        <begin position="27"/>
        <end position="45"/>
    </location>
</feature>
<accession>A0ABP8K5V1</accession>